<dbReference type="InterPro" id="IPR009091">
    <property type="entry name" value="RCC1/BLIP-II"/>
</dbReference>
<comment type="caution">
    <text evidence="5">The sequence shown here is derived from an EMBL/GenBank/DDBJ whole genome shotgun (WGS) entry which is preliminary data.</text>
</comment>
<evidence type="ECO:0000313" key="5">
    <source>
        <dbReference type="EMBL" id="KAK9803170.1"/>
    </source>
</evidence>
<dbReference type="Gene3D" id="2.130.10.30">
    <property type="entry name" value="Regulator of chromosome condensation 1/beta-lactamase-inhibitor protein II"/>
    <property type="match status" value="2"/>
</dbReference>
<feature type="repeat" description="RCC1" evidence="2">
    <location>
        <begin position="89"/>
        <end position="145"/>
    </location>
</feature>
<dbReference type="PANTHER" id="PTHR22872">
    <property type="entry name" value="BTK-BINDING PROTEIN-RELATED"/>
    <property type="match status" value="1"/>
</dbReference>
<dbReference type="InterPro" id="IPR058923">
    <property type="entry name" value="RCC1-like_dom"/>
</dbReference>
<dbReference type="PRINTS" id="PR00633">
    <property type="entry name" value="RCCNDNSATION"/>
</dbReference>
<proteinExistence type="predicted"/>
<evidence type="ECO:0000256" key="3">
    <source>
        <dbReference type="SAM" id="MobiDB-lite"/>
    </source>
</evidence>
<feature type="repeat" description="RCC1" evidence="2">
    <location>
        <begin position="39"/>
        <end position="88"/>
    </location>
</feature>
<feature type="repeat" description="RCC1" evidence="2">
    <location>
        <begin position="365"/>
        <end position="416"/>
    </location>
</feature>
<dbReference type="InterPro" id="IPR051625">
    <property type="entry name" value="Signaling_Regulatory_Domain"/>
</dbReference>
<organism evidence="5 6">
    <name type="scientific">[Myrmecia] bisecta</name>
    <dbReference type="NCBI Taxonomy" id="41462"/>
    <lineage>
        <taxon>Eukaryota</taxon>
        <taxon>Viridiplantae</taxon>
        <taxon>Chlorophyta</taxon>
        <taxon>core chlorophytes</taxon>
        <taxon>Trebouxiophyceae</taxon>
        <taxon>Trebouxiales</taxon>
        <taxon>Trebouxiaceae</taxon>
        <taxon>Myrmecia</taxon>
    </lineage>
</organism>
<evidence type="ECO:0000313" key="6">
    <source>
        <dbReference type="Proteomes" id="UP001489004"/>
    </source>
</evidence>
<feature type="domain" description="RCC1-like" evidence="4">
    <location>
        <begin position="41"/>
        <end position="412"/>
    </location>
</feature>
<dbReference type="EMBL" id="JALJOR010000023">
    <property type="protein sequence ID" value="KAK9803170.1"/>
    <property type="molecule type" value="Genomic_DNA"/>
</dbReference>
<feature type="repeat" description="RCC1" evidence="2">
    <location>
        <begin position="294"/>
        <end position="348"/>
    </location>
</feature>
<feature type="repeat" description="RCC1" evidence="2">
    <location>
        <begin position="146"/>
        <end position="196"/>
    </location>
</feature>
<dbReference type="PANTHER" id="PTHR22872:SF2">
    <property type="entry name" value="INHIBITOR OF BRUTON TYROSINE KINASE"/>
    <property type="match status" value="1"/>
</dbReference>
<name>A0AAW1NYQ0_9CHLO</name>
<dbReference type="Proteomes" id="UP001489004">
    <property type="component" value="Unassembled WGS sequence"/>
</dbReference>
<keyword evidence="1" id="KW-0677">Repeat</keyword>
<reference evidence="5 6" key="1">
    <citation type="journal article" date="2024" name="Nat. Commun.">
        <title>Phylogenomics reveals the evolutionary origins of lichenization in chlorophyte algae.</title>
        <authorList>
            <person name="Puginier C."/>
            <person name="Libourel C."/>
            <person name="Otte J."/>
            <person name="Skaloud P."/>
            <person name="Haon M."/>
            <person name="Grisel S."/>
            <person name="Petersen M."/>
            <person name="Berrin J.G."/>
            <person name="Delaux P.M."/>
            <person name="Dal Grande F."/>
            <person name="Keller J."/>
        </authorList>
    </citation>
    <scope>NUCLEOTIDE SEQUENCE [LARGE SCALE GENOMIC DNA]</scope>
    <source>
        <strain evidence="5 6">SAG 2043</strain>
    </source>
</reference>
<dbReference type="PROSITE" id="PS50012">
    <property type="entry name" value="RCC1_3"/>
    <property type="match status" value="6"/>
</dbReference>
<dbReference type="AlphaFoldDB" id="A0AAW1NYQ0"/>
<feature type="region of interest" description="Disordered" evidence="3">
    <location>
        <begin position="1"/>
        <end position="21"/>
    </location>
</feature>
<feature type="repeat" description="RCC1" evidence="2">
    <location>
        <begin position="197"/>
        <end position="292"/>
    </location>
</feature>
<gene>
    <name evidence="5" type="ORF">WJX72_007973</name>
</gene>
<evidence type="ECO:0000256" key="2">
    <source>
        <dbReference type="PROSITE-ProRule" id="PRU00235"/>
    </source>
</evidence>
<evidence type="ECO:0000256" key="1">
    <source>
        <dbReference type="ARBA" id="ARBA00022737"/>
    </source>
</evidence>
<accession>A0AAW1NYQ0</accession>
<dbReference type="PROSITE" id="PS00626">
    <property type="entry name" value="RCC1_2"/>
    <property type="match status" value="2"/>
</dbReference>
<sequence>MKALTRHAVGSAARCTSQPGGPGISPLSAPWRLLHGHATAVLSFGSGSQGALGCKEAGDNYEPEHVELPQDVISLAAGHYHSLAVTASGQLWTWGRNREQQLGRVVEQAVDHGFSASPGLVEGPEGTHVNAAAASGVASFAIDSNGCVWAWGASKRGQLGLGPGRRQAPKPERLPGLEGVVQLECGWGHAVALTDDGKLWSWGFPQHSRLGHSAATSLQEDSETAVLQRCVWAPQRVALLDHVKVEQEVHSREQAHRQAGPDDWRVRNETGTVLQMTSVAAGLGHCLGVTADQGDVFSWGWNSGQQLGLGPLVTQHVVPWPTQIYGLPHNPAARLAAGRVHSILVTDDVLSGGDDDMAEHGTTLTQLYSWGSGLNGRLGLGTQKDSPVPELLAELDGAEIYDVACGHDHTLVLIRL</sequence>
<evidence type="ECO:0000259" key="4">
    <source>
        <dbReference type="Pfam" id="PF25390"/>
    </source>
</evidence>
<keyword evidence="6" id="KW-1185">Reference proteome</keyword>
<dbReference type="SUPFAM" id="SSF50985">
    <property type="entry name" value="RCC1/BLIP-II"/>
    <property type="match status" value="2"/>
</dbReference>
<protein>
    <recommendedName>
        <fullName evidence="4">RCC1-like domain-containing protein</fullName>
    </recommendedName>
</protein>
<dbReference type="InterPro" id="IPR000408">
    <property type="entry name" value="Reg_chr_condens"/>
</dbReference>
<dbReference type="Pfam" id="PF25390">
    <property type="entry name" value="WD40_RLD"/>
    <property type="match status" value="1"/>
</dbReference>